<sequence length="301" mass="31423">MRLATILTPAGPRLHVRGRSGYIDVAAGTGRPEFAALLAVLHAGQAGADAVRAIAGQDGRECGPWEFGPAVPAPARILCLGVNYTEHAIEGGRAVPTWPEAFVRGGDSVLGPYADLVRPALTERFDFEGELGVVIGTGGRYIPADQALDAIAGFVVLNDASARDWQRAGTQWTAGKNFEGSMPIGPEVVTTDEADMADALLTTVLNGQVMQSARTSQMIVSVARAVEFFSSFTRLAPGDVIATGTPGGVGFARQPPVWLTAGDVIEVAIEGLGTIRNRVVAEPGDRGGWPWHPVGTAAFGL</sequence>
<evidence type="ECO:0000256" key="2">
    <source>
        <dbReference type="ARBA" id="ARBA00022723"/>
    </source>
</evidence>
<dbReference type="GO" id="GO:0016853">
    <property type="term" value="F:isomerase activity"/>
    <property type="evidence" value="ECO:0007669"/>
    <property type="project" value="UniProtKB-ARBA"/>
</dbReference>
<gene>
    <name evidence="4" type="ORF">EAS64_37465</name>
</gene>
<proteinExistence type="inferred from homology"/>
<keyword evidence="2" id="KW-0479">Metal-binding</keyword>
<dbReference type="FunFam" id="3.90.850.10:FF:000002">
    <property type="entry name" value="2-hydroxyhepta-2,4-diene-1,7-dioate isomerase"/>
    <property type="match status" value="1"/>
</dbReference>
<feature type="domain" description="Fumarylacetoacetase-like C-terminal" evidence="3">
    <location>
        <begin position="77"/>
        <end position="280"/>
    </location>
</feature>
<dbReference type="PANTHER" id="PTHR42796:SF4">
    <property type="entry name" value="FUMARYLACETOACETATE HYDROLASE DOMAIN-CONTAINING PROTEIN 2A"/>
    <property type="match status" value="1"/>
</dbReference>
<reference evidence="4 5" key="1">
    <citation type="submission" date="2018-11" db="EMBL/GenBank/DDBJ databases">
        <title>Trebonia kvetii gen.nov., sp.nov., a novel acidophilic actinobacterium, and proposal of the new actinobacterial family Treboniaceae fam. nov.</title>
        <authorList>
            <person name="Rapoport D."/>
            <person name="Sagova-Mareckova M."/>
            <person name="Sedlacek I."/>
            <person name="Provaznik J."/>
            <person name="Kralova S."/>
            <person name="Pavlinic D."/>
            <person name="Benes V."/>
            <person name="Kopecky J."/>
        </authorList>
    </citation>
    <scope>NUCLEOTIDE SEQUENCE [LARGE SCALE GENOMIC DNA]</scope>
    <source>
        <strain evidence="4 5">15Tr583</strain>
    </source>
</reference>
<dbReference type="AlphaFoldDB" id="A0A6P2BMY7"/>
<dbReference type="RefSeq" id="WP_145861056.1">
    <property type="nucleotide sequence ID" value="NZ_RPFW01000009.1"/>
</dbReference>
<protein>
    <submittedName>
        <fullName evidence="4">FAA hydrolase family protein</fullName>
    </submittedName>
</protein>
<dbReference type="OrthoDB" id="9805307at2"/>
<dbReference type="PANTHER" id="PTHR42796">
    <property type="entry name" value="FUMARYLACETOACETATE HYDROLASE DOMAIN-CONTAINING PROTEIN 2A-RELATED"/>
    <property type="match status" value="1"/>
</dbReference>
<comment type="similarity">
    <text evidence="1">Belongs to the FAH family.</text>
</comment>
<dbReference type="InterPro" id="IPR036663">
    <property type="entry name" value="Fumarylacetoacetase_C_sf"/>
</dbReference>
<dbReference type="EMBL" id="RPFW01000009">
    <property type="protein sequence ID" value="TVZ00332.1"/>
    <property type="molecule type" value="Genomic_DNA"/>
</dbReference>
<dbReference type="InterPro" id="IPR011234">
    <property type="entry name" value="Fumarylacetoacetase-like_C"/>
</dbReference>
<evidence type="ECO:0000256" key="1">
    <source>
        <dbReference type="ARBA" id="ARBA00010211"/>
    </source>
</evidence>
<comment type="caution">
    <text evidence="4">The sequence shown here is derived from an EMBL/GenBank/DDBJ whole genome shotgun (WGS) entry which is preliminary data.</text>
</comment>
<dbReference type="Gene3D" id="3.90.850.10">
    <property type="entry name" value="Fumarylacetoacetase-like, C-terminal domain"/>
    <property type="match status" value="1"/>
</dbReference>
<accession>A0A6P2BMY7</accession>
<dbReference type="GO" id="GO:0019752">
    <property type="term" value="P:carboxylic acid metabolic process"/>
    <property type="evidence" value="ECO:0007669"/>
    <property type="project" value="UniProtKB-ARBA"/>
</dbReference>
<dbReference type="GO" id="GO:0046872">
    <property type="term" value="F:metal ion binding"/>
    <property type="evidence" value="ECO:0007669"/>
    <property type="project" value="UniProtKB-KW"/>
</dbReference>
<dbReference type="GO" id="GO:0016787">
    <property type="term" value="F:hydrolase activity"/>
    <property type="evidence" value="ECO:0007669"/>
    <property type="project" value="UniProtKB-KW"/>
</dbReference>
<organism evidence="4 5">
    <name type="scientific">Trebonia kvetii</name>
    <dbReference type="NCBI Taxonomy" id="2480626"/>
    <lineage>
        <taxon>Bacteria</taxon>
        <taxon>Bacillati</taxon>
        <taxon>Actinomycetota</taxon>
        <taxon>Actinomycetes</taxon>
        <taxon>Streptosporangiales</taxon>
        <taxon>Treboniaceae</taxon>
        <taxon>Trebonia</taxon>
    </lineage>
</organism>
<name>A0A6P2BMY7_9ACTN</name>
<keyword evidence="5" id="KW-1185">Reference proteome</keyword>
<dbReference type="SUPFAM" id="SSF56529">
    <property type="entry name" value="FAH"/>
    <property type="match status" value="1"/>
</dbReference>
<evidence type="ECO:0000259" key="3">
    <source>
        <dbReference type="Pfam" id="PF01557"/>
    </source>
</evidence>
<dbReference type="Proteomes" id="UP000460272">
    <property type="component" value="Unassembled WGS sequence"/>
</dbReference>
<evidence type="ECO:0000313" key="5">
    <source>
        <dbReference type="Proteomes" id="UP000460272"/>
    </source>
</evidence>
<keyword evidence="4" id="KW-0378">Hydrolase</keyword>
<dbReference type="InterPro" id="IPR051121">
    <property type="entry name" value="FAH"/>
</dbReference>
<dbReference type="Pfam" id="PF01557">
    <property type="entry name" value="FAA_hydrolase"/>
    <property type="match status" value="1"/>
</dbReference>
<evidence type="ECO:0000313" key="4">
    <source>
        <dbReference type="EMBL" id="TVZ00332.1"/>
    </source>
</evidence>